<reference evidence="2" key="1">
    <citation type="submission" date="2020-02" db="EMBL/GenBank/DDBJ databases">
        <authorList>
            <person name="Meier V. D."/>
        </authorList>
    </citation>
    <scope>NUCLEOTIDE SEQUENCE</scope>
    <source>
        <strain evidence="2">AVDCRST_MAG09</strain>
    </source>
</reference>
<dbReference type="PROSITE" id="PS51318">
    <property type="entry name" value="TAT"/>
    <property type="match status" value="1"/>
</dbReference>
<name>A0A6J4T3D8_9SPHN</name>
<feature type="signal peptide" evidence="1">
    <location>
        <begin position="1"/>
        <end position="29"/>
    </location>
</feature>
<proteinExistence type="predicted"/>
<evidence type="ECO:0000256" key="1">
    <source>
        <dbReference type="SAM" id="SignalP"/>
    </source>
</evidence>
<dbReference type="InterPro" id="IPR006311">
    <property type="entry name" value="TAT_signal"/>
</dbReference>
<gene>
    <name evidence="2" type="ORF">AVDCRST_MAG09-1704</name>
</gene>
<keyword evidence="1" id="KW-0732">Signal</keyword>
<sequence length="114" mass="11810">MSGSLRKALQLTSLLAASLALGGCVASLAASALGAAARSGQKPYQHSEALQLAATQACRAHAAQHGEVHIIDWEQRGSGKVVVYGTATNGANRRSFECTYTNKVVGFRLRAIGG</sequence>
<feature type="chain" id="PRO_5026737108" description="Lipoprotein" evidence="1">
    <location>
        <begin position="30"/>
        <end position="114"/>
    </location>
</feature>
<organism evidence="2">
    <name type="scientific">uncultured Sphingomonas sp</name>
    <dbReference type="NCBI Taxonomy" id="158754"/>
    <lineage>
        <taxon>Bacteria</taxon>
        <taxon>Pseudomonadati</taxon>
        <taxon>Pseudomonadota</taxon>
        <taxon>Alphaproteobacteria</taxon>
        <taxon>Sphingomonadales</taxon>
        <taxon>Sphingomonadaceae</taxon>
        <taxon>Sphingomonas</taxon>
        <taxon>environmental samples</taxon>
    </lineage>
</organism>
<accession>A0A6J4T3D8</accession>
<dbReference type="PROSITE" id="PS51257">
    <property type="entry name" value="PROKAR_LIPOPROTEIN"/>
    <property type="match status" value="1"/>
</dbReference>
<protein>
    <recommendedName>
        <fullName evidence="3">Lipoprotein</fullName>
    </recommendedName>
</protein>
<evidence type="ECO:0008006" key="3">
    <source>
        <dbReference type="Google" id="ProtNLM"/>
    </source>
</evidence>
<dbReference type="EMBL" id="CADCVZ010000036">
    <property type="protein sequence ID" value="CAA9512594.1"/>
    <property type="molecule type" value="Genomic_DNA"/>
</dbReference>
<dbReference type="AlphaFoldDB" id="A0A6J4T3D8"/>
<evidence type="ECO:0000313" key="2">
    <source>
        <dbReference type="EMBL" id="CAA9512594.1"/>
    </source>
</evidence>